<feature type="transmembrane region" description="Helical" evidence="1">
    <location>
        <begin position="189"/>
        <end position="215"/>
    </location>
</feature>
<name>A0A2D2Q4I2_PARLV</name>
<reference evidence="3" key="2">
    <citation type="journal article" date="2022" name="Front. Microbiol.">
        <title>Comparative Genomic Analysis Revealed Distinct Molecular Components and Organization of CO2-Concentrating Mechanism in Thermophilic Cyanobacteria.</title>
        <authorList>
            <person name="Tang J."/>
            <person name="Zhou H."/>
            <person name="Yao D."/>
            <person name="Riaz S."/>
            <person name="You D."/>
            <person name="Klepacz-Smolka A."/>
            <person name="Daroch M."/>
        </authorList>
    </citation>
    <scope>NUCLEOTIDE SEQUENCE [LARGE SCALE GENOMIC DNA]</scope>
    <source>
        <strain evidence="3">PCC 6715</strain>
    </source>
</reference>
<keyword evidence="1" id="KW-0812">Transmembrane</keyword>
<evidence type="ECO:0008006" key="4">
    <source>
        <dbReference type="Google" id="ProtNLM"/>
    </source>
</evidence>
<feature type="transmembrane region" description="Helical" evidence="1">
    <location>
        <begin position="159"/>
        <end position="177"/>
    </location>
</feature>
<feature type="transmembrane region" description="Helical" evidence="1">
    <location>
        <begin position="25"/>
        <end position="41"/>
    </location>
</feature>
<protein>
    <recommendedName>
        <fullName evidence="4">DUF3120 domain-containing protein</fullName>
    </recommendedName>
</protein>
<proteinExistence type="predicted"/>
<evidence type="ECO:0000256" key="1">
    <source>
        <dbReference type="SAM" id="Phobius"/>
    </source>
</evidence>
<keyword evidence="1" id="KW-0472">Membrane</keyword>
<sequence>MFSLAAFLVSVPVFIEAPLVRTYPWLSLGITPLLWGISRYLQTQTRYQRFGALLYGFSWCWGAGSLYWGWLRWEPLWHLPVEALPLPLMVWHLRQRQQLVGVFFFLGSFLGTAITDAYFYLIDVIPHWRAIMYLEQDLVSVQEMLVQAIAQAQTFSGEVWGVLLSLSLLLIGLLPLFQSQIRQGIPAMLPSWAFMGAVLSTLVVDGLFGLTIGLLPL</sequence>
<dbReference type="Proteomes" id="UP000231057">
    <property type="component" value="Chromosome"/>
</dbReference>
<keyword evidence="1" id="KW-1133">Transmembrane helix</keyword>
<dbReference type="InterPro" id="IPR021468">
    <property type="entry name" value="DUF3120"/>
</dbReference>
<evidence type="ECO:0000313" key="3">
    <source>
        <dbReference type="Proteomes" id="UP000231057"/>
    </source>
</evidence>
<feature type="transmembrane region" description="Helical" evidence="1">
    <location>
        <begin position="100"/>
        <end position="122"/>
    </location>
</feature>
<dbReference type="EMBL" id="CP018092">
    <property type="protein sequence ID" value="ATS19434.1"/>
    <property type="molecule type" value="Genomic_DNA"/>
</dbReference>
<dbReference type="AlphaFoldDB" id="A0A2D2Q4I2"/>
<dbReference type="Pfam" id="PF11318">
    <property type="entry name" value="DUF3120"/>
    <property type="match status" value="1"/>
</dbReference>
<keyword evidence="3" id="KW-1185">Reference proteome</keyword>
<dbReference type="OrthoDB" id="508743at2"/>
<organism evidence="2 3">
    <name type="scientific">Parathermosynechococcus lividus PCC 6715</name>
    <dbReference type="NCBI Taxonomy" id="1917166"/>
    <lineage>
        <taxon>Bacteria</taxon>
        <taxon>Bacillati</taxon>
        <taxon>Cyanobacteriota</taxon>
        <taxon>Cyanophyceae</taxon>
        <taxon>Acaryochloridales</taxon>
        <taxon>Thermosynechococcaceae</taxon>
        <taxon>Parathermosynechococcus</taxon>
    </lineage>
</organism>
<dbReference type="KEGG" id="slw:BRW62_00600"/>
<gene>
    <name evidence="2" type="ORF">BRW62_00600</name>
</gene>
<reference evidence="2 3" key="1">
    <citation type="submission" date="2016-11" db="EMBL/GenBank/DDBJ databases">
        <title>Complete genome sequence of thermophilic cyanobacteria strain Synechococcus sp. PCC6715.</title>
        <authorList>
            <person name="Tang J."/>
            <person name="Daroch M."/>
            <person name="Liang Y."/>
            <person name="Jiang D."/>
            <person name="Shah M."/>
        </authorList>
    </citation>
    <scope>NUCLEOTIDE SEQUENCE [LARGE SCALE GENOMIC DNA]</scope>
    <source>
        <strain evidence="2 3">PCC 6715</strain>
    </source>
</reference>
<accession>A0A2D2Q4I2</accession>
<evidence type="ECO:0000313" key="2">
    <source>
        <dbReference type="EMBL" id="ATS19434.1"/>
    </source>
</evidence>
<feature type="transmembrane region" description="Helical" evidence="1">
    <location>
        <begin position="53"/>
        <end position="70"/>
    </location>
</feature>